<accession>A0A2J8A8D4</accession>
<dbReference type="Proteomes" id="UP000236333">
    <property type="component" value="Unassembled WGS sequence"/>
</dbReference>
<dbReference type="Pfam" id="PF05186">
    <property type="entry name" value="Dpy-30"/>
    <property type="match status" value="1"/>
</dbReference>
<name>A0A2J8A8D4_9CHLO</name>
<feature type="region of interest" description="Disordered" evidence="2">
    <location>
        <begin position="113"/>
        <end position="156"/>
    </location>
</feature>
<evidence type="ECO:0000313" key="4">
    <source>
        <dbReference type="Proteomes" id="UP000236333"/>
    </source>
</evidence>
<evidence type="ECO:0000256" key="2">
    <source>
        <dbReference type="SAM" id="MobiDB-lite"/>
    </source>
</evidence>
<dbReference type="CDD" id="cd22982">
    <property type="entry name" value="DD_CrRSP2-like"/>
    <property type="match status" value="1"/>
</dbReference>
<dbReference type="GO" id="GO:0048188">
    <property type="term" value="C:Set1C/COMPASS complex"/>
    <property type="evidence" value="ECO:0007669"/>
    <property type="project" value="InterPro"/>
</dbReference>
<feature type="compositionally biased region" description="Low complexity" evidence="2">
    <location>
        <begin position="118"/>
        <end position="137"/>
    </location>
</feature>
<dbReference type="AlphaFoldDB" id="A0A2J8A8D4"/>
<dbReference type="EMBL" id="PGGS01000116">
    <property type="protein sequence ID" value="PNH08794.1"/>
    <property type="molecule type" value="Genomic_DNA"/>
</dbReference>
<dbReference type="OrthoDB" id="432281at2759"/>
<feature type="compositionally biased region" description="Acidic residues" evidence="2">
    <location>
        <begin position="144"/>
        <end position="156"/>
    </location>
</feature>
<dbReference type="InterPro" id="IPR037856">
    <property type="entry name" value="Sdc1/DPY30"/>
</dbReference>
<dbReference type="Gene3D" id="1.20.890.10">
    <property type="entry name" value="cAMP-dependent protein kinase regulatory subunit, dimerization-anchoring domain"/>
    <property type="match status" value="1"/>
</dbReference>
<keyword evidence="4" id="KW-1185">Reference proteome</keyword>
<protein>
    <submittedName>
        <fullName evidence="3">DPY30 domain-containing protein 1</fullName>
    </submittedName>
</protein>
<dbReference type="PANTHER" id="PTHR23356">
    <property type="entry name" value="DPY30-RELATED"/>
    <property type="match status" value="1"/>
</dbReference>
<evidence type="ECO:0000256" key="1">
    <source>
        <dbReference type="ARBA" id="ARBA00010849"/>
    </source>
</evidence>
<evidence type="ECO:0000313" key="3">
    <source>
        <dbReference type="EMBL" id="PNH08794.1"/>
    </source>
</evidence>
<reference evidence="3 4" key="1">
    <citation type="journal article" date="2017" name="Mol. Biol. Evol.">
        <title>The 4-celled Tetrabaena socialis nuclear genome reveals the essential components for genetic control of cell number at the origin of multicellularity in the volvocine lineage.</title>
        <authorList>
            <person name="Featherston J."/>
            <person name="Arakaki Y."/>
            <person name="Hanschen E.R."/>
            <person name="Ferris P.J."/>
            <person name="Michod R.E."/>
            <person name="Olson B.J.S.C."/>
            <person name="Nozaki H."/>
            <person name="Durand P.M."/>
        </authorList>
    </citation>
    <scope>NUCLEOTIDE SEQUENCE [LARGE SCALE GENOMIC DNA]</scope>
    <source>
        <strain evidence="3 4">NIES-571</strain>
    </source>
</reference>
<gene>
    <name evidence="3" type="ORF">TSOC_004649</name>
</gene>
<sequence length="156" mass="16753">MVNMTGKDTSYLKETVGEALARGCAAAINAQPNDPVEYLGLWLLKFVKNAEVEGQFYKERQEQLQDKKDKLVRRVARKAVLHRTTVAKQEKAATDLEAKKVALQEALVKKAADEAEAEAQAAAEAEAAAAAAAAGEGQAKDEPAPEGEAGEEEEED</sequence>
<organism evidence="3 4">
    <name type="scientific">Tetrabaena socialis</name>
    <dbReference type="NCBI Taxonomy" id="47790"/>
    <lineage>
        <taxon>Eukaryota</taxon>
        <taxon>Viridiplantae</taxon>
        <taxon>Chlorophyta</taxon>
        <taxon>core chlorophytes</taxon>
        <taxon>Chlorophyceae</taxon>
        <taxon>CS clade</taxon>
        <taxon>Chlamydomonadales</taxon>
        <taxon>Tetrabaenaceae</taxon>
        <taxon>Tetrabaena</taxon>
    </lineage>
</organism>
<comment type="similarity">
    <text evidence="1">Belongs to the dpy-30 family.</text>
</comment>
<dbReference type="PANTHER" id="PTHR23356:SF16">
    <property type="entry name" value="DPY30 DOMAIN CONTAINING 2"/>
    <property type="match status" value="1"/>
</dbReference>
<comment type="caution">
    <text evidence="3">The sequence shown here is derived from an EMBL/GenBank/DDBJ whole genome shotgun (WGS) entry which is preliminary data.</text>
</comment>
<dbReference type="InterPro" id="IPR007858">
    <property type="entry name" value="Dpy-30_motif"/>
</dbReference>
<proteinExistence type="inferred from homology"/>